<keyword evidence="3 8" id="KW-0812">Transmembrane</keyword>
<feature type="transmembrane region" description="Helical" evidence="8">
    <location>
        <begin position="33"/>
        <end position="51"/>
    </location>
</feature>
<reference evidence="10 11" key="1">
    <citation type="submission" date="2019-07" db="EMBL/GenBank/DDBJ databases">
        <title>Finished genome of Venturia effusa.</title>
        <authorList>
            <person name="Young C.A."/>
            <person name="Cox M.P."/>
            <person name="Ganley A.R.D."/>
            <person name="David W.J."/>
        </authorList>
    </citation>
    <scope>NUCLEOTIDE SEQUENCE [LARGE SCALE GENOMIC DNA]</scope>
    <source>
        <strain evidence="11">albino</strain>
    </source>
</reference>
<dbReference type="PROSITE" id="PS50893">
    <property type="entry name" value="ABC_TRANSPORTER_2"/>
    <property type="match status" value="1"/>
</dbReference>
<name>A0A517LR85_9PEZI</name>
<evidence type="ECO:0000256" key="3">
    <source>
        <dbReference type="ARBA" id="ARBA00022692"/>
    </source>
</evidence>
<dbReference type="EMBL" id="CP042203">
    <property type="protein sequence ID" value="QDS78154.1"/>
    <property type="molecule type" value="Genomic_DNA"/>
</dbReference>
<dbReference type="InterPro" id="IPR003439">
    <property type="entry name" value="ABC_transporter-like_ATP-bd"/>
</dbReference>
<dbReference type="PANTHER" id="PTHR48041">
    <property type="entry name" value="ABC TRANSPORTER G FAMILY MEMBER 28"/>
    <property type="match status" value="1"/>
</dbReference>
<protein>
    <recommendedName>
        <fullName evidence="9">ABC transporter domain-containing protein</fullName>
    </recommendedName>
</protein>
<dbReference type="OrthoDB" id="66620at2759"/>
<dbReference type="SUPFAM" id="SSF52540">
    <property type="entry name" value="P-loop containing nucleoside triphosphate hydrolases"/>
    <property type="match status" value="1"/>
</dbReference>
<evidence type="ECO:0000259" key="9">
    <source>
        <dbReference type="PROSITE" id="PS50893"/>
    </source>
</evidence>
<keyword evidence="4" id="KW-0547">Nucleotide-binding</keyword>
<evidence type="ECO:0000256" key="6">
    <source>
        <dbReference type="ARBA" id="ARBA00022989"/>
    </source>
</evidence>
<dbReference type="GO" id="GO:0005524">
    <property type="term" value="F:ATP binding"/>
    <property type="evidence" value="ECO:0007669"/>
    <property type="project" value="UniProtKB-KW"/>
</dbReference>
<organism evidence="10 11">
    <name type="scientific">Venturia effusa</name>
    <dbReference type="NCBI Taxonomy" id="50376"/>
    <lineage>
        <taxon>Eukaryota</taxon>
        <taxon>Fungi</taxon>
        <taxon>Dikarya</taxon>
        <taxon>Ascomycota</taxon>
        <taxon>Pezizomycotina</taxon>
        <taxon>Dothideomycetes</taxon>
        <taxon>Pleosporomycetidae</taxon>
        <taxon>Venturiales</taxon>
        <taxon>Venturiaceae</taxon>
        <taxon>Venturia</taxon>
    </lineage>
</organism>
<keyword evidence="7 8" id="KW-0472">Membrane</keyword>
<feature type="domain" description="ABC transporter" evidence="9">
    <location>
        <begin position="178"/>
        <end position="421"/>
    </location>
</feature>
<feature type="transmembrane region" description="Helical" evidence="8">
    <location>
        <begin position="112"/>
        <end position="133"/>
    </location>
</feature>
<sequence>MVIQQYTAVCFATLCVALSRDFAVASLIRNLFYTWQTFACGFFIAVERLPVYLKWTTYVFYAFGALSTNGFANQHYDCPLPGGESNPGCLQYSEIFQLKASRLPPNWLWQPILAMLEFLALIIITSWIALSILRQEMRLANAQQEDADISAGKKRMMTSPTEAIRSITIRLENCGLNVQTSSFRRWRWKSKILNTQLVNYIFIPATLNVVMGPSGSGKTSLLTSLAQQLKHDLSSQYVMEGKVFFKGGEPSKAVLQSLVSFMTQDDAALLPSLTVRETPRFAAGLRLPKWMSKTDKHRRAEEVLLKLGLKDRANHSIGSNLVKGISGGGKRRVAIAIQILTDPRVQLLDESTSGLNGFTAVSIMEVLKSLANEGRTLIMTVHQSGSDLWQSFGNVLLLARGGYPVYARPREHAQTFRKQRV</sequence>
<evidence type="ECO:0000313" key="11">
    <source>
        <dbReference type="Proteomes" id="UP000316270"/>
    </source>
</evidence>
<evidence type="ECO:0000256" key="5">
    <source>
        <dbReference type="ARBA" id="ARBA00022840"/>
    </source>
</evidence>
<gene>
    <name evidence="10" type="ORF">FKW77_005007</name>
</gene>
<dbReference type="STRING" id="50376.A0A517LR85"/>
<dbReference type="Proteomes" id="UP000316270">
    <property type="component" value="Chromosome 19"/>
</dbReference>
<evidence type="ECO:0000313" key="10">
    <source>
        <dbReference type="EMBL" id="QDS78154.1"/>
    </source>
</evidence>
<evidence type="ECO:0000256" key="7">
    <source>
        <dbReference type="ARBA" id="ARBA00023136"/>
    </source>
</evidence>
<dbReference type="SMART" id="SM00382">
    <property type="entry name" value="AAA"/>
    <property type="match status" value="1"/>
</dbReference>
<dbReference type="Gene3D" id="3.40.50.300">
    <property type="entry name" value="P-loop containing nucleotide triphosphate hydrolases"/>
    <property type="match status" value="1"/>
</dbReference>
<keyword evidence="6 8" id="KW-1133">Transmembrane helix</keyword>
<dbReference type="InterPro" id="IPR027417">
    <property type="entry name" value="P-loop_NTPase"/>
</dbReference>
<evidence type="ECO:0000256" key="2">
    <source>
        <dbReference type="ARBA" id="ARBA00022448"/>
    </source>
</evidence>
<dbReference type="InterPro" id="IPR013525">
    <property type="entry name" value="ABC2_TM"/>
</dbReference>
<keyword evidence="5" id="KW-0067">ATP-binding</keyword>
<evidence type="ECO:0000256" key="8">
    <source>
        <dbReference type="SAM" id="Phobius"/>
    </source>
</evidence>
<dbReference type="InterPro" id="IPR003593">
    <property type="entry name" value="AAA+_ATPase"/>
</dbReference>
<evidence type="ECO:0000256" key="1">
    <source>
        <dbReference type="ARBA" id="ARBA00004141"/>
    </source>
</evidence>
<evidence type="ECO:0000256" key="4">
    <source>
        <dbReference type="ARBA" id="ARBA00022741"/>
    </source>
</evidence>
<proteinExistence type="predicted"/>
<dbReference type="InterPro" id="IPR050352">
    <property type="entry name" value="ABCG_transporters"/>
</dbReference>
<keyword evidence="2" id="KW-0813">Transport</keyword>
<dbReference type="GO" id="GO:0140359">
    <property type="term" value="F:ABC-type transporter activity"/>
    <property type="evidence" value="ECO:0007669"/>
    <property type="project" value="InterPro"/>
</dbReference>
<dbReference type="Pfam" id="PF00005">
    <property type="entry name" value="ABC_tran"/>
    <property type="match status" value="1"/>
</dbReference>
<dbReference type="PANTHER" id="PTHR48041:SF119">
    <property type="entry name" value="ROA1P"/>
    <property type="match status" value="1"/>
</dbReference>
<dbReference type="Pfam" id="PF01061">
    <property type="entry name" value="ABC2_membrane"/>
    <property type="match status" value="1"/>
</dbReference>
<dbReference type="GO" id="GO:0016020">
    <property type="term" value="C:membrane"/>
    <property type="evidence" value="ECO:0007669"/>
    <property type="project" value="UniProtKB-SubCell"/>
</dbReference>
<keyword evidence="11" id="KW-1185">Reference proteome</keyword>
<dbReference type="AlphaFoldDB" id="A0A517LR85"/>
<accession>A0A517LR85</accession>
<comment type="subcellular location">
    <subcellularLocation>
        <location evidence="1">Membrane</location>
        <topology evidence="1">Multi-pass membrane protein</topology>
    </subcellularLocation>
</comment>
<dbReference type="GO" id="GO:0016887">
    <property type="term" value="F:ATP hydrolysis activity"/>
    <property type="evidence" value="ECO:0007669"/>
    <property type="project" value="InterPro"/>
</dbReference>